<dbReference type="Gene3D" id="3.40.50.1820">
    <property type="entry name" value="alpha/beta hydrolase"/>
    <property type="match status" value="1"/>
</dbReference>
<dbReference type="InterPro" id="IPR000073">
    <property type="entry name" value="AB_hydrolase_1"/>
</dbReference>
<dbReference type="RefSeq" id="WP_058507630.1">
    <property type="nucleotide sequence ID" value="NZ_CAAAIK010000001.1"/>
</dbReference>
<sequence length="274" mass="30471">MNRFLKYLFFCLLFQSAAAQSNYYSYTDVGEGPALVLIHPFPADQNIWKAQREGLKHRFRVITVDLWGFGQSGEVNGKPVSMDEYAEEIRMVLDHLQLPNAIIGGESMGGYVALAFLKKYPQRINSLILSGTQSIADNEDTKKRRELAAQEILNKGTSSFIQAFISKALSTQASEQIKAELLEILESQKATALASALRGMALREDTSSILGSTELPVLILSGEYDSVLSPRQSENLHEIARNSALVIIENAGHLSSLEQPQQWNQAVLDYFSDR</sequence>
<evidence type="ECO:0000313" key="6">
    <source>
        <dbReference type="Proteomes" id="UP000054618"/>
    </source>
</evidence>
<proteinExistence type="predicted"/>
<dbReference type="PATRIC" id="fig|45073.5.peg.1607"/>
<dbReference type="AlphaFoldDB" id="A0A0W0Y0S3"/>
<dbReference type="InterPro" id="IPR029058">
    <property type="entry name" value="AB_hydrolase_fold"/>
</dbReference>
<feature type="chain" id="PRO_5006917108" evidence="2">
    <location>
        <begin position="20"/>
        <end position="274"/>
    </location>
</feature>
<protein>
    <submittedName>
        <fullName evidence="5">Lipolytic protein</fullName>
    </submittedName>
</protein>
<feature type="signal peptide" evidence="2">
    <location>
        <begin position="1"/>
        <end position="19"/>
    </location>
</feature>
<keyword evidence="6" id="KW-1185">Reference proteome</keyword>
<accession>A0A0W0Y0S3</accession>
<dbReference type="PANTHER" id="PTHR43798:SF31">
    <property type="entry name" value="AB HYDROLASE SUPERFAMILY PROTEIN YCLE"/>
    <property type="match status" value="1"/>
</dbReference>
<name>A0A0W0Y0S3_9GAMM</name>
<reference evidence="5 6" key="1">
    <citation type="submission" date="2015-11" db="EMBL/GenBank/DDBJ databases">
        <title>Genomic analysis of 38 Legionella species identifies large and diverse effector repertoires.</title>
        <authorList>
            <person name="Burstein D."/>
            <person name="Amaro F."/>
            <person name="Zusman T."/>
            <person name="Lifshitz Z."/>
            <person name="Cohen O."/>
            <person name="Gilbert J.A."/>
            <person name="Pupko T."/>
            <person name="Shuman H.A."/>
            <person name="Segal G."/>
        </authorList>
    </citation>
    <scope>NUCLEOTIDE SEQUENCE [LARGE SCALE GENOMIC DNA]</scope>
    <source>
        <strain evidence="5 6">CDC#1442-AUS-E</strain>
    </source>
</reference>
<evidence type="ECO:0000256" key="1">
    <source>
        <dbReference type="ARBA" id="ARBA00022801"/>
    </source>
</evidence>
<feature type="domain" description="Peptidase S33 tripeptidyl aminopeptidase-like C-terminal" evidence="4">
    <location>
        <begin position="210"/>
        <end position="272"/>
    </location>
</feature>
<evidence type="ECO:0000259" key="3">
    <source>
        <dbReference type="Pfam" id="PF00561"/>
    </source>
</evidence>
<dbReference type="InterPro" id="IPR013595">
    <property type="entry name" value="Pept_S33_TAP-like_C"/>
</dbReference>
<dbReference type="InterPro" id="IPR050266">
    <property type="entry name" value="AB_hydrolase_sf"/>
</dbReference>
<feature type="domain" description="AB hydrolase-1" evidence="3">
    <location>
        <begin position="33"/>
        <end position="143"/>
    </location>
</feature>
<keyword evidence="2" id="KW-0732">Signal</keyword>
<dbReference type="GO" id="GO:0016787">
    <property type="term" value="F:hydrolase activity"/>
    <property type="evidence" value="ECO:0007669"/>
    <property type="project" value="UniProtKB-KW"/>
</dbReference>
<gene>
    <name evidence="5" type="ORF">Lqui_1521</name>
</gene>
<keyword evidence="1" id="KW-0378">Hydrolase</keyword>
<dbReference type="GO" id="GO:0016020">
    <property type="term" value="C:membrane"/>
    <property type="evidence" value="ECO:0007669"/>
    <property type="project" value="TreeGrafter"/>
</dbReference>
<evidence type="ECO:0000259" key="4">
    <source>
        <dbReference type="Pfam" id="PF08386"/>
    </source>
</evidence>
<dbReference type="Pfam" id="PF00561">
    <property type="entry name" value="Abhydrolase_1"/>
    <property type="match status" value="1"/>
</dbReference>
<dbReference type="EMBL" id="LNYS01000008">
    <property type="protein sequence ID" value="KTD50196.1"/>
    <property type="molecule type" value="Genomic_DNA"/>
</dbReference>
<evidence type="ECO:0000256" key="2">
    <source>
        <dbReference type="SAM" id="SignalP"/>
    </source>
</evidence>
<dbReference type="PRINTS" id="PR00111">
    <property type="entry name" value="ABHYDROLASE"/>
</dbReference>
<dbReference type="OrthoDB" id="9779853at2"/>
<dbReference type="Pfam" id="PF08386">
    <property type="entry name" value="Abhydrolase_4"/>
    <property type="match status" value="1"/>
</dbReference>
<dbReference type="PRINTS" id="PR00412">
    <property type="entry name" value="EPOXHYDRLASE"/>
</dbReference>
<dbReference type="InterPro" id="IPR000639">
    <property type="entry name" value="Epox_hydrolase-like"/>
</dbReference>
<comment type="caution">
    <text evidence="5">The sequence shown here is derived from an EMBL/GenBank/DDBJ whole genome shotgun (WGS) entry which is preliminary data.</text>
</comment>
<dbReference type="Proteomes" id="UP000054618">
    <property type="component" value="Unassembled WGS sequence"/>
</dbReference>
<evidence type="ECO:0000313" key="5">
    <source>
        <dbReference type="EMBL" id="KTD50196.1"/>
    </source>
</evidence>
<dbReference type="STRING" id="45073.Lqui_1521"/>
<organism evidence="5 6">
    <name type="scientific">Legionella quinlivanii</name>
    <dbReference type="NCBI Taxonomy" id="45073"/>
    <lineage>
        <taxon>Bacteria</taxon>
        <taxon>Pseudomonadati</taxon>
        <taxon>Pseudomonadota</taxon>
        <taxon>Gammaproteobacteria</taxon>
        <taxon>Legionellales</taxon>
        <taxon>Legionellaceae</taxon>
        <taxon>Legionella</taxon>
    </lineage>
</organism>
<dbReference type="SUPFAM" id="SSF53474">
    <property type="entry name" value="alpha/beta-Hydrolases"/>
    <property type="match status" value="1"/>
</dbReference>
<dbReference type="PANTHER" id="PTHR43798">
    <property type="entry name" value="MONOACYLGLYCEROL LIPASE"/>
    <property type="match status" value="1"/>
</dbReference>